<organism evidence="2 3">
    <name type="scientific">Bartonella elizabethae Re6043vi</name>
    <dbReference type="NCBI Taxonomy" id="1094554"/>
    <lineage>
        <taxon>Bacteria</taxon>
        <taxon>Pseudomonadati</taxon>
        <taxon>Pseudomonadota</taxon>
        <taxon>Alphaproteobacteria</taxon>
        <taxon>Hyphomicrobiales</taxon>
        <taxon>Bartonellaceae</taxon>
        <taxon>Bartonella</taxon>
    </lineage>
</organism>
<dbReference type="Proteomes" id="UP000008942">
    <property type="component" value="Unassembled WGS sequence"/>
</dbReference>
<keyword evidence="3" id="KW-1185">Reference proteome</keyword>
<feature type="region of interest" description="Disordered" evidence="1">
    <location>
        <begin position="61"/>
        <end position="82"/>
    </location>
</feature>
<reference evidence="2 3" key="1">
    <citation type="submission" date="2012-03" db="EMBL/GenBank/DDBJ databases">
        <title>The Genome Sequence of Bartonella elizabethae Re6043vi.</title>
        <authorList>
            <consortium name="The Broad Institute Genome Sequencing Platform"/>
            <consortium name="The Broad Institute Genome Sequencing Center for Infectious Disease"/>
            <person name="Feldgarden M."/>
            <person name="Kirby J."/>
            <person name="Kosoy M."/>
            <person name="Birtles R."/>
            <person name="Probert W.S."/>
            <person name="Chiaraviglio L."/>
            <person name="Young S.K."/>
            <person name="Zeng Q."/>
            <person name="Gargeya S."/>
            <person name="Fitzgerald M."/>
            <person name="Haas B."/>
            <person name="Abouelleil A."/>
            <person name="Alvarado L."/>
            <person name="Arachchi H.M."/>
            <person name="Berlin A."/>
            <person name="Chapman S.B."/>
            <person name="Gearin G."/>
            <person name="Goldberg J."/>
            <person name="Griggs A."/>
            <person name="Gujja S."/>
            <person name="Hansen M."/>
            <person name="Heiman D."/>
            <person name="Howarth C."/>
            <person name="Larimer J."/>
            <person name="Lui A."/>
            <person name="MacDonald P.J.P."/>
            <person name="McCowen C."/>
            <person name="Montmayeur A."/>
            <person name="Murphy C."/>
            <person name="Neiman D."/>
            <person name="Pearson M."/>
            <person name="Priest M."/>
            <person name="Roberts A."/>
            <person name="Saif S."/>
            <person name="Shea T."/>
            <person name="Sisk P."/>
            <person name="Stolte C."/>
            <person name="Sykes S."/>
            <person name="Wortman J."/>
            <person name="Nusbaum C."/>
            <person name="Birren B."/>
        </authorList>
    </citation>
    <scope>NUCLEOTIDE SEQUENCE [LARGE SCALE GENOMIC DNA]</scope>
    <source>
        <strain evidence="2 3">Re6043vi</strain>
    </source>
</reference>
<accession>A0ABN0GJN2</accession>
<comment type="caution">
    <text evidence="2">The sequence shown here is derived from an EMBL/GenBank/DDBJ whole genome shotgun (WGS) entry which is preliminary data.</text>
</comment>
<evidence type="ECO:0000313" key="3">
    <source>
        <dbReference type="Proteomes" id="UP000008942"/>
    </source>
</evidence>
<gene>
    <name evidence="2" type="ORF">MCU_01488</name>
</gene>
<evidence type="ECO:0000256" key="1">
    <source>
        <dbReference type="SAM" id="MobiDB-lite"/>
    </source>
</evidence>
<evidence type="ECO:0000313" key="2">
    <source>
        <dbReference type="EMBL" id="EJF82413.1"/>
    </source>
</evidence>
<protein>
    <submittedName>
        <fullName evidence="2">Uncharacterized protein</fullName>
    </submittedName>
</protein>
<sequence length="137" mass="15789">MHKDTTISCQILEKNDPTHHGKPIAATCGSSKITRQHFPIPATQYQHLLSIEKKTFIKSLKNPVPMPRDQSPSRETKVDRVKTTRALKTKVKKTTKYNLQLILFPKIFTRPQVPQQRLNLNLQSQSRLQRQSSLQHA</sequence>
<feature type="compositionally biased region" description="Basic and acidic residues" evidence="1">
    <location>
        <begin position="71"/>
        <end position="82"/>
    </location>
</feature>
<dbReference type="EMBL" id="AILW01000026">
    <property type="protein sequence ID" value="EJF82413.1"/>
    <property type="molecule type" value="Genomic_DNA"/>
</dbReference>
<name>A0ABN0GJN2_BAREL</name>
<proteinExistence type="predicted"/>